<dbReference type="GO" id="GO:0003700">
    <property type="term" value="F:DNA-binding transcription factor activity"/>
    <property type="evidence" value="ECO:0007669"/>
    <property type="project" value="InterPro"/>
</dbReference>
<dbReference type="OrthoDB" id="9799825at2"/>
<dbReference type="Proteomes" id="UP000234456">
    <property type="component" value="Unassembled WGS sequence"/>
</dbReference>
<dbReference type="GO" id="GO:0006352">
    <property type="term" value="P:DNA-templated transcription initiation"/>
    <property type="evidence" value="ECO:0007669"/>
    <property type="project" value="InterPro"/>
</dbReference>
<dbReference type="InterPro" id="IPR013325">
    <property type="entry name" value="RNA_pol_sigma_r2"/>
</dbReference>
<dbReference type="EMBL" id="PKQE01000001">
    <property type="protein sequence ID" value="PLC44477.1"/>
    <property type="molecule type" value="Genomic_DNA"/>
</dbReference>
<reference evidence="1 2" key="1">
    <citation type="submission" date="2017-12" db="EMBL/GenBank/DDBJ databases">
        <title>Draft genome sequence of Ralstonia pickettii 52.</title>
        <authorList>
            <person name="Zheng B."/>
        </authorList>
    </citation>
    <scope>NUCLEOTIDE SEQUENCE [LARGE SCALE GENOMIC DNA]</scope>
    <source>
        <strain evidence="1 2">52</strain>
    </source>
</reference>
<organism evidence="1 2">
    <name type="scientific">Ralstonia pickettii</name>
    <name type="common">Burkholderia pickettii</name>
    <dbReference type="NCBI Taxonomy" id="329"/>
    <lineage>
        <taxon>Bacteria</taxon>
        <taxon>Pseudomonadati</taxon>
        <taxon>Pseudomonadota</taxon>
        <taxon>Betaproteobacteria</taxon>
        <taxon>Burkholderiales</taxon>
        <taxon>Burkholderiaceae</taxon>
        <taxon>Ralstonia</taxon>
    </lineage>
</organism>
<sequence length="218" mass="24344">MYSTDVLECYQGNLGLVHKVARNCHRRLQAIGAAMEFEDVVGEVRQSLIVAHASFDPKQGFEFCTYFGRAAYNHMNRIAERVELERVENATYSIEEINAGRGENATPVEETISSDAMTPDEVLEAKQRQARALRMTERLSPVAQLIVEWLVNPPPELLAEITRHRAHAEVARNMGLARRSHAGLTMDFVSKMIGAATGLPAKTILNARREVQDVIDSL</sequence>
<dbReference type="AlphaFoldDB" id="A0A2N4TXQ3"/>
<dbReference type="SUPFAM" id="SSF88946">
    <property type="entry name" value="Sigma2 domain of RNA polymerase sigma factors"/>
    <property type="match status" value="1"/>
</dbReference>
<dbReference type="Gene3D" id="1.10.1740.10">
    <property type="match status" value="1"/>
</dbReference>
<evidence type="ECO:0000313" key="2">
    <source>
        <dbReference type="Proteomes" id="UP000234456"/>
    </source>
</evidence>
<gene>
    <name evidence="1" type="ORF">C0Q88_07300</name>
</gene>
<proteinExistence type="predicted"/>
<accession>A0A2N4TXQ3</accession>
<name>A0A2N4TXQ3_RALPI</name>
<dbReference type="RefSeq" id="WP_102064888.1">
    <property type="nucleotide sequence ID" value="NZ_PKQE01000001.1"/>
</dbReference>
<comment type="caution">
    <text evidence="1">The sequence shown here is derived from an EMBL/GenBank/DDBJ whole genome shotgun (WGS) entry which is preliminary data.</text>
</comment>
<evidence type="ECO:0000313" key="1">
    <source>
        <dbReference type="EMBL" id="PLC44477.1"/>
    </source>
</evidence>
<protein>
    <submittedName>
        <fullName evidence="1">Uncharacterized protein</fullName>
    </submittedName>
</protein>